<protein>
    <recommendedName>
        <fullName evidence="10">Conjugal transfer protein TrbL</fullName>
    </recommendedName>
</protein>
<evidence type="ECO:0000256" key="4">
    <source>
        <dbReference type="ARBA" id="ARBA00022989"/>
    </source>
</evidence>
<comment type="subcellular location">
    <subcellularLocation>
        <location evidence="1">Membrane</location>
        <topology evidence="1">Multi-pass membrane protein</topology>
    </subcellularLocation>
</comment>
<dbReference type="AlphaFoldDB" id="A0A062TTY0"/>
<evidence type="ECO:0000313" key="8">
    <source>
        <dbReference type="EMBL" id="RAN32819.1"/>
    </source>
</evidence>
<gene>
    <name evidence="8" type="ORF">HY3_13885</name>
</gene>
<keyword evidence="3 7" id="KW-0812">Transmembrane</keyword>
<comment type="caution">
    <text evidence="8">The sequence shown here is derived from an EMBL/GenBank/DDBJ whole genome shotgun (WGS) entry which is preliminary data.</text>
</comment>
<evidence type="ECO:0000256" key="1">
    <source>
        <dbReference type="ARBA" id="ARBA00004141"/>
    </source>
</evidence>
<dbReference type="GO" id="GO:0016020">
    <property type="term" value="C:membrane"/>
    <property type="evidence" value="ECO:0007669"/>
    <property type="project" value="UniProtKB-SubCell"/>
</dbReference>
<feature type="non-terminal residue" evidence="8">
    <location>
        <position position="1"/>
    </location>
</feature>
<evidence type="ECO:0000256" key="7">
    <source>
        <dbReference type="SAM" id="Phobius"/>
    </source>
</evidence>
<keyword evidence="9" id="KW-1185">Reference proteome</keyword>
<dbReference type="Pfam" id="PF04610">
    <property type="entry name" value="TrbL"/>
    <property type="match status" value="1"/>
</dbReference>
<dbReference type="STRING" id="1280941.HY2_16690"/>
<comment type="similarity">
    <text evidence="2">Belongs to the TrbL/VirB6 family.</text>
</comment>
<dbReference type="Proteomes" id="UP000249123">
    <property type="component" value="Unassembled WGS sequence"/>
</dbReference>
<feature type="transmembrane region" description="Helical" evidence="7">
    <location>
        <begin position="58"/>
        <end position="78"/>
    </location>
</feature>
<feature type="compositionally biased region" description="Low complexity" evidence="6">
    <location>
        <begin position="206"/>
        <end position="219"/>
    </location>
</feature>
<reference evidence="8 9" key="1">
    <citation type="submission" date="2013-04" db="EMBL/GenBank/DDBJ databases">
        <title>Hyphomonas sp. T24B3 Genome Sequencing.</title>
        <authorList>
            <person name="Lai Q."/>
            <person name="Shao Z."/>
        </authorList>
    </citation>
    <scope>NUCLEOTIDE SEQUENCE [LARGE SCALE GENOMIC DNA]</scope>
    <source>
        <strain evidence="8 9">T24B3</strain>
    </source>
</reference>
<evidence type="ECO:0008006" key="10">
    <source>
        <dbReference type="Google" id="ProtNLM"/>
    </source>
</evidence>
<accession>A0A062TTY0</accession>
<evidence type="ECO:0000313" key="9">
    <source>
        <dbReference type="Proteomes" id="UP000249123"/>
    </source>
</evidence>
<feature type="transmembrane region" description="Helical" evidence="7">
    <location>
        <begin position="27"/>
        <end position="46"/>
    </location>
</feature>
<keyword evidence="4 7" id="KW-1133">Transmembrane helix</keyword>
<dbReference type="RefSeq" id="WP_034828930.1">
    <property type="nucleotide sequence ID" value="NZ_AWFA01000062.1"/>
</dbReference>
<feature type="region of interest" description="Disordered" evidence="6">
    <location>
        <begin position="177"/>
        <end position="260"/>
    </location>
</feature>
<evidence type="ECO:0000256" key="6">
    <source>
        <dbReference type="SAM" id="MobiDB-lite"/>
    </source>
</evidence>
<name>A0A062TTY0_9PROT</name>
<dbReference type="InterPro" id="IPR007688">
    <property type="entry name" value="Conjugal_tfr_TrbL/VirB6"/>
</dbReference>
<dbReference type="eggNOG" id="COG3846">
    <property type="taxonomic scope" value="Bacteria"/>
</dbReference>
<organism evidence="8 9">
    <name type="scientific">Hyphomonas pacifica</name>
    <dbReference type="NCBI Taxonomy" id="1280941"/>
    <lineage>
        <taxon>Bacteria</taxon>
        <taxon>Pseudomonadati</taxon>
        <taxon>Pseudomonadota</taxon>
        <taxon>Alphaproteobacteria</taxon>
        <taxon>Hyphomonadales</taxon>
        <taxon>Hyphomonadaceae</taxon>
        <taxon>Hyphomonas</taxon>
    </lineage>
</organism>
<evidence type="ECO:0000256" key="2">
    <source>
        <dbReference type="ARBA" id="ARBA00007802"/>
    </source>
</evidence>
<evidence type="ECO:0000256" key="5">
    <source>
        <dbReference type="ARBA" id="ARBA00023136"/>
    </source>
</evidence>
<sequence>VLVPFALWNKSAFLAERVLGNVVTSGIKLMVLAVIIGIGSTLFASVTDAFRTGDEVTLAQVMGTVLAAIVFFWMGIFAPGVASGLITGAPQLGAGSAAGATAGVAAGTYVAGAGGRAAMGAAASGASSAVKAGASMAGAGRTAYTLGSVASGATGVGAVAAGVAGMARAGGDAIRRTASRPAQSLRDAYRRGSQGAWRTTGGSGGAEASAPTSSTSSPGWARRMQARQNATQAGQMAAHSLRDGDRGSPGAAPQLNDKDE</sequence>
<keyword evidence="5 7" id="KW-0472">Membrane</keyword>
<evidence type="ECO:0000256" key="3">
    <source>
        <dbReference type="ARBA" id="ARBA00022692"/>
    </source>
</evidence>
<dbReference type="GO" id="GO:0030255">
    <property type="term" value="P:protein secretion by the type IV secretion system"/>
    <property type="evidence" value="ECO:0007669"/>
    <property type="project" value="InterPro"/>
</dbReference>
<proteinExistence type="inferred from homology"/>
<dbReference type="EMBL" id="AWFB01000026">
    <property type="protein sequence ID" value="RAN32819.1"/>
    <property type="molecule type" value="Genomic_DNA"/>
</dbReference>